<dbReference type="AlphaFoldDB" id="A0AAD9V489"/>
<comment type="caution">
    <text evidence="1">The sequence shown here is derived from an EMBL/GenBank/DDBJ whole genome shotgun (WGS) entry which is preliminary data.</text>
</comment>
<dbReference type="SUPFAM" id="SSF56672">
    <property type="entry name" value="DNA/RNA polymerases"/>
    <property type="match status" value="1"/>
</dbReference>
<accession>A0AAD9V489</accession>
<dbReference type="InterPro" id="IPR023211">
    <property type="entry name" value="DNA_pol_palm_dom_sf"/>
</dbReference>
<evidence type="ECO:0000313" key="2">
    <source>
        <dbReference type="Proteomes" id="UP001249851"/>
    </source>
</evidence>
<reference evidence="1" key="1">
    <citation type="journal article" date="2023" name="G3 (Bethesda)">
        <title>Whole genome assembly and annotation of the endangered Caribbean coral Acropora cervicornis.</title>
        <authorList>
            <person name="Selwyn J.D."/>
            <person name="Vollmer S.V."/>
        </authorList>
    </citation>
    <scope>NUCLEOTIDE SEQUENCE</scope>
    <source>
        <strain evidence="1">K2</strain>
    </source>
</reference>
<protein>
    <recommendedName>
        <fullName evidence="3">DNA-directed DNA polymerase</fullName>
    </recommendedName>
</protein>
<dbReference type="PANTHER" id="PTHR33568:SF3">
    <property type="entry name" value="DNA-DIRECTED DNA POLYMERASE"/>
    <property type="match status" value="1"/>
</dbReference>
<reference evidence="1" key="2">
    <citation type="journal article" date="2023" name="Science">
        <title>Genomic signatures of disease resistance in endangered staghorn corals.</title>
        <authorList>
            <person name="Vollmer S.V."/>
            <person name="Selwyn J.D."/>
            <person name="Despard B.A."/>
            <person name="Roesel C.L."/>
        </authorList>
    </citation>
    <scope>NUCLEOTIDE SEQUENCE</scope>
    <source>
        <strain evidence="1">K2</strain>
    </source>
</reference>
<dbReference type="EMBL" id="JARQWQ010000035">
    <property type="protein sequence ID" value="KAK2560704.1"/>
    <property type="molecule type" value="Genomic_DNA"/>
</dbReference>
<keyword evidence="2" id="KW-1185">Reference proteome</keyword>
<evidence type="ECO:0000313" key="1">
    <source>
        <dbReference type="EMBL" id="KAK2560704.1"/>
    </source>
</evidence>
<dbReference type="InterPro" id="IPR043502">
    <property type="entry name" value="DNA/RNA_pol_sf"/>
</dbReference>
<gene>
    <name evidence="1" type="ORF">P5673_016471</name>
</gene>
<dbReference type="Gene3D" id="3.90.1600.10">
    <property type="entry name" value="Palm domain of DNA polymerase"/>
    <property type="match status" value="1"/>
</dbReference>
<organism evidence="1 2">
    <name type="scientific">Acropora cervicornis</name>
    <name type="common">Staghorn coral</name>
    <dbReference type="NCBI Taxonomy" id="6130"/>
    <lineage>
        <taxon>Eukaryota</taxon>
        <taxon>Metazoa</taxon>
        <taxon>Cnidaria</taxon>
        <taxon>Anthozoa</taxon>
        <taxon>Hexacorallia</taxon>
        <taxon>Scleractinia</taxon>
        <taxon>Astrocoeniina</taxon>
        <taxon>Acroporidae</taxon>
        <taxon>Acropora</taxon>
    </lineage>
</organism>
<proteinExistence type="predicted"/>
<name>A0AAD9V489_ACRCE</name>
<evidence type="ECO:0008006" key="3">
    <source>
        <dbReference type="Google" id="ProtNLM"/>
    </source>
</evidence>
<dbReference type="Proteomes" id="UP001249851">
    <property type="component" value="Unassembled WGS sequence"/>
</dbReference>
<dbReference type="PANTHER" id="PTHR33568">
    <property type="entry name" value="DNA POLYMERASE"/>
    <property type="match status" value="1"/>
</dbReference>
<sequence length="365" mass="41317">MHQHCESDSPNLNIFVACFTTCHARLHLYRALDHLGARALYSDTDSVVFVQGPDDPPVQPPLGDFLGDFTDELDPGDHIVEFCSGGPKNYGYLTARGKTECKVRGFSLNAEGQAQLNYQVLKQNTLDELRAPQAQPRVTPVVQTHSVHRDAKHYQLSTRSRTKDYKLVYNKRILDPRTFYTFPYGYRTQDHQNTLLLLDMIDTTEGDSKDVQFTSNSQVWIVRAWHSNDAHLGLNAGLKHSHTGLSTKKYNKVMEAESTTVKNTASGMGLRVATYSCSDHSFDYKVEQGNSLWHGNILPGAEEYTMCFWVRLAKDWVKNNNGLDTVADFVDLRMKAVSGSDYSIAYQSRGPTSLRIDWDNQRPWV</sequence>